<dbReference type="EMBL" id="JBBXMP010000514">
    <property type="protein sequence ID" value="KAL0057496.1"/>
    <property type="molecule type" value="Genomic_DNA"/>
</dbReference>
<dbReference type="Proteomes" id="UP001437256">
    <property type="component" value="Unassembled WGS sequence"/>
</dbReference>
<name>A0ABR2Z9E5_9AGAR</name>
<keyword evidence="3" id="KW-1185">Reference proteome</keyword>
<evidence type="ECO:0000256" key="1">
    <source>
        <dbReference type="SAM" id="MobiDB-lite"/>
    </source>
</evidence>
<evidence type="ECO:0000313" key="3">
    <source>
        <dbReference type="Proteomes" id="UP001437256"/>
    </source>
</evidence>
<protein>
    <submittedName>
        <fullName evidence="2">Uncharacterized protein</fullName>
    </submittedName>
</protein>
<evidence type="ECO:0000313" key="2">
    <source>
        <dbReference type="EMBL" id="KAL0057496.1"/>
    </source>
</evidence>
<organism evidence="2 3">
    <name type="scientific">Marasmius tenuissimus</name>
    <dbReference type="NCBI Taxonomy" id="585030"/>
    <lineage>
        <taxon>Eukaryota</taxon>
        <taxon>Fungi</taxon>
        <taxon>Dikarya</taxon>
        <taxon>Basidiomycota</taxon>
        <taxon>Agaricomycotina</taxon>
        <taxon>Agaricomycetes</taxon>
        <taxon>Agaricomycetidae</taxon>
        <taxon>Agaricales</taxon>
        <taxon>Marasmiineae</taxon>
        <taxon>Marasmiaceae</taxon>
        <taxon>Marasmius</taxon>
    </lineage>
</organism>
<comment type="caution">
    <text evidence="2">The sequence shown here is derived from an EMBL/GenBank/DDBJ whole genome shotgun (WGS) entry which is preliminary data.</text>
</comment>
<proteinExistence type="predicted"/>
<feature type="region of interest" description="Disordered" evidence="1">
    <location>
        <begin position="361"/>
        <end position="389"/>
    </location>
</feature>
<accession>A0ABR2Z9E5</accession>
<reference evidence="2 3" key="1">
    <citation type="submission" date="2024-05" db="EMBL/GenBank/DDBJ databases">
        <title>A draft genome resource for the thread blight pathogen Marasmius tenuissimus strain MS-2.</title>
        <authorList>
            <person name="Yulfo-Soto G.E."/>
            <person name="Baruah I.K."/>
            <person name="Amoako-Attah I."/>
            <person name="Bukari Y."/>
            <person name="Meinhardt L.W."/>
            <person name="Bailey B.A."/>
            <person name="Cohen S.P."/>
        </authorList>
    </citation>
    <scope>NUCLEOTIDE SEQUENCE [LARGE SCALE GENOMIC DNA]</scope>
    <source>
        <strain evidence="2 3">MS-2</strain>
    </source>
</reference>
<gene>
    <name evidence="2" type="ORF">AAF712_015858</name>
</gene>
<sequence length="485" mass="54676">MDIVNNDINDVSLVAPTFPAHGDSCPQCSVGHVVRRACRGFFNPSHFGRTYVKCSLNHDEHLNIGSPGNWRLKGLRLSQCSYFQWVDDPRGPSAVHKDVCAYCLHPTHKPNQACTWKACLHCCKLIRDHTTEGHCKNSSHKQAFLEQMKKISDLQPATDFNPLPLSRSLQQHGELPVTPDAPWPSTSAEPVSSKPAFYRPLTPMFQVQFPPDFINGSTTPANHTQRRHEINNVVTVEFYWKDRLEPATITVPAPNIPAFHPQESDTLQEFLNGRNSFCYARNGQWIGSEVPLDNISRGQTLVLGDIALVGNEAPRESESSHSEKRSYTMVSPTKRAASATPEDTSPLKRRALNHIEVFELTSESESEHLPFSVPSTPTPSPRKSTQTASIAPQKIVSNWSRDYAIDIDVNFKEMLHLQSMGRSKKEAYEQVFQRIWAKSTCNGHLHIYNHPDMKLKISEVVREGRTPAGVWRNVVEYFDCYVKGK</sequence>
<feature type="compositionally biased region" description="Basic and acidic residues" evidence="1">
    <location>
        <begin position="313"/>
        <end position="326"/>
    </location>
</feature>
<feature type="region of interest" description="Disordered" evidence="1">
    <location>
        <begin position="312"/>
        <end position="344"/>
    </location>
</feature>